<gene>
    <name evidence="1" type="ORF">NM208_g513</name>
</gene>
<organism evidence="1 2">
    <name type="scientific">Fusarium decemcellulare</name>
    <dbReference type="NCBI Taxonomy" id="57161"/>
    <lineage>
        <taxon>Eukaryota</taxon>
        <taxon>Fungi</taxon>
        <taxon>Dikarya</taxon>
        <taxon>Ascomycota</taxon>
        <taxon>Pezizomycotina</taxon>
        <taxon>Sordariomycetes</taxon>
        <taxon>Hypocreomycetidae</taxon>
        <taxon>Hypocreales</taxon>
        <taxon>Nectriaceae</taxon>
        <taxon>Fusarium</taxon>
        <taxon>Fusarium decemcellulare species complex</taxon>
    </lineage>
</organism>
<evidence type="ECO:0000313" key="1">
    <source>
        <dbReference type="EMBL" id="KAJ3549413.1"/>
    </source>
</evidence>
<proteinExistence type="predicted"/>
<evidence type="ECO:0000313" key="2">
    <source>
        <dbReference type="Proteomes" id="UP001148629"/>
    </source>
</evidence>
<sequence length="580" mass="63868">MSTTRSILLQNATILVPQSNDDAVAPLRNHDLLVEGNKISRIARHIQPPSDQTKIIDCSGKILSPGFVDTHHHVWQTQLKGRHGDHTLMEYVPTGNMQSSNYTPEDVFWGELGGCLEALNAGTTTVVDHAHMNYSPKHNTNAIAAIASSGIRSIFCYTMTTRVKEWQPTMAVDPDHLPDWAIHQLEQLATEAPFGDGRVNIGLGFDSFFLPKEVITDLYERSRRAGTKLITSHYVRGAVFGQHSLLDVIDGYGLMGHDILISHANNMTDTDGEKLKKTNTFVSSTPDTELQMGLGYPVCFRDDIKTLSSLGIDCHSNNSGSIVGQMRLGLQAERARRNEPKIQDGKGPKHLDISVQDAFRLGTIGGARAANLQDQIGSLEEGKIADIVIFDGLSPSMICAAEQDPVAAIVLHSSVSDVDGVICDGQIRKLDGKLYPIQLDLKGSSVDIAKTSLTWAEVAQALLHSRRQINERDEKVWPGLEQAVDNVMGLLSIDKGNFFTNFLKMQLGNTDRSVSHKIPSNLIPSFNRFNEALQAIYGRTSEINNFDWKNDGTETVVTTCFEEPTDLLKELQDRGVCKKS</sequence>
<dbReference type="EMBL" id="JANRMS010000023">
    <property type="protein sequence ID" value="KAJ3549413.1"/>
    <property type="molecule type" value="Genomic_DNA"/>
</dbReference>
<accession>A0ACC1SZK6</accession>
<protein>
    <submittedName>
        <fullName evidence="1">Uncharacterized protein</fullName>
    </submittedName>
</protein>
<reference evidence="1" key="1">
    <citation type="submission" date="2022-08" db="EMBL/GenBank/DDBJ databases">
        <title>Genome Sequence of Fusarium decemcellulare.</title>
        <authorList>
            <person name="Buettner E."/>
        </authorList>
    </citation>
    <scope>NUCLEOTIDE SEQUENCE</scope>
    <source>
        <strain evidence="1">Babe19</strain>
    </source>
</reference>
<dbReference type="Proteomes" id="UP001148629">
    <property type="component" value="Unassembled WGS sequence"/>
</dbReference>
<name>A0ACC1SZK6_9HYPO</name>
<comment type="caution">
    <text evidence="1">The sequence shown here is derived from an EMBL/GenBank/DDBJ whole genome shotgun (WGS) entry which is preliminary data.</text>
</comment>
<keyword evidence="2" id="KW-1185">Reference proteome</keyword>